<dbReference type="AlphaFoldDB" id="X1LC70"/>
<dbReference type="SUPFAM" id="SSF53659">
    <property type="entry name" value="Isocitrate/Isopropylmalate dehydrogenase-like"/>
    <property type="match status" value="1"/>
</dbReference>
<comment type="caution">
    <text evidence="2">The sequence shown here is derived from an EMBL/GenBank/DDBJ whole genome shotgun (WGS) entry which is preliminary data.</text>
</comment>
<organism evidence="2">
    <name type="scientific">marine sediment metagenome</name>
    <dbReference type="NCBI Taxonomy" id="412755"/>
    <lineage>
        <taxon>unclassified sequences</taxon>
        <taxon>metagenomes</taxon>
        <taxon>ecological metagenomes</taxon>
    </lineage>
</organism>
<gene>
    <name evidence="2" type="ORF">S06H3_11547</name>
</gene>
<dbReference type="Gene3D" id="3.40.718.10">
    <property type="entry name" value="Isopropylmalate Dehydrogenase"/>
    <property type="match status" value="1"/>
</dbReference>
<dbReference type="Pfam" id="PF00180">
    <property type="entry name" value="Iso_dh"/>
    <property type="match status" value="1"/>
</dbReference>
<dbReference type="EMBL" id="BARV01005632">
    <property type="protein sequence ID" value="GAI16698.1"/>
    <property type="molecule type" value="Genomic_DNA"/>
</dbReference>
<evidence type="ECO:0000259" key="1">
    <source>
        <dbReference type="Pfam" id="PF00180"/>
    </source>
</evidence>
<accession>X1LC70</accession>
<reference evidence="2" key="1">
    <citation type="journal article" date="2014" name="Front. Microbiol.">
        <title>High frequency of phylogenetically diverse reductive dehalogenase-homologous genes in deep subseafloor sedimentary metagenomes.</title>
        <authorList>
            <person name="Kawai M."/>
            <person name="Futagami T."/>
            <person name="Toyoda A."/>
            <person name="Takaki Y."/>
            <person name="Nishi S."/>
            <person name="Hori S."/>
            <person name="Arai W."/>
            <person name="Tsubouchi T."/>
            <person name="Morono Y."/>
            <person name="Uchiyama I."/>
            <person name="Ito T."/>
            <person name="Fujiyama A."/>
            <person name="Inagaki F."/>
            <person name="Takami H."/>
        </authorList>
    </citation>
    <scope>NUCLEOTIDE SEQUENCE</scope>
    <source>
        <strain evidence="2">Expedition CK06-06</strain>
    </source>
</reference>
<proteinExistence type="predicted"/>
<feature type="domain" description="Isopropylmalate dehydrogenase-like" evidence="1">
    <location>
        <begin position="1"/>
        <end position="53"/>
    </location>
</feature>
<name>X1LC70_9ZZZZ</name>
<sequence>MLSGVMILRYLGENDSADKLERAIAEVLAEGKNVAYDLKLGRADSTAVGTSQLMLL</sequence>
<dbReference type="InterPro" id="IPR024084">
    <property type="entry name" value="IsoPropMal-DH-like_dom"/>
</dbReference>
<evidence type="ECO:0000313" key="2">
    <source>
        <dbReference type="EMBL" id="GAI16698.1"/>
    </source>
</evidence>
<protein>
    <recommendedName>
        <fullName evidence="1">Isopropylmalate dehydrogenase-like domain-containing protein</fullName>
    </recommendedName>
</protein>